<sequence>MRGQHTYDNSAHALAQSSRYKADVVVGPRERCDFGFAPPDAGHAADAIGRCRDTNAIILMPLENTRERTLTVCTGLVVPRPGRGVARRASPPAKRGPRVKRINMEEAINKVVGGLRTVVFQYKCALRRMRQKANEHSQRDWDRNRERYLNRSLRARSGLGFTAKLI</sequence>
<name>A0A4C1TI11_EUMVA</name>
<protein>
    <submittedName>
        <fullName evidence="1">Uncharacterized protein</fullName>
    </submittedName>
</protein>
<dbReference type="AlphaFoldDB" id="A0A4C1TI11"/>
<gene>
    <name evidence="1" type="ORF">EVAR_7613_1</name>
</gene>
<keyword evidence="2" id="KW-1185">Reference proteome</keyword>
<dbReference type="Proteomes" id="UP000299102">
    <property type="component" value="Unassembled WGS sequence"/>
</dbReference>
<accession>A0A4C1TI11</accession>
<comment type="caution">
    <text evidence="1">The sequence shown here is derived from an EMBL/GenBank/DDBJ whole genome shotgun (WGS) entry which is preliminary data.</text>
</comment>
<organism evidence="1 2">
    <name type="scientific">Eumeta variegata</name>
    <name type="common">Bagworm moth</name>
    <name type="synonym">Eumeta japonica</name>
    <dbReference type="NCBI Taxonomy" id="151549"/>
    <lineage>
        <taxon>Eukaryota</taxon>
        <taxon>Metazoa</taxon>
        <taxon>Ecdysozoa</taxon>
        <taxon>Arthropoda</taxon>
        <taxon>Hexapoda</taxon>
        <taxon>Insecta</taxon>
        <taxon>Pterygota</taxon>
        <taxon>Neoptera</taxon>
        <taxon>Endopterygota</taxon>
        <taxon>Lepidoptera</taxon>
        <taxon>Glossata</taxon>
        <taxon>Ditrysia</taxon>
        <taxon>Tineoidea</taxon>
        <taxon>Psychidae</taxon>
        <taxon>Oiketicinae</taxon>
        <taxon>Eumeta</taxon>
    </lineage>
</organism>
<dbReference type="EMBL" id="BGZK01000062">
    <property type="protein sequence ID" value="GBP14179.1"/>
    <property type="molecule type" value="Genomic_DNA"/>
</dbReference>
<reference evidence="1 2" key="1">
    <citation type="journal article" date="2019" name="Commun. Biol.">
        <title>The bagworm genome reveals a unique fibroin gene that provides high tensile strength.</title>
        <authorList>
            <person name="Kono N."/>
            <person name="Nakamura H."/>
            <person name="Ohtoshi R."/>
            <person name="Tomita M."/>
            <person name="Numata K."/>
            <person name="Arakawa K."/>
        </authorList>
    </citation>
    <scope>NUCLEOTIDE SEQUENCE [LARGE SCALE GENOMIC DNA]</scope>
</reference>
<evidence type="ECO:0000313" key="2">
    <source>
        <dbReference type="Proteomes" id="UP000299102"/>
    </source>
</evidence>
<evidence type="ECO:0000313" key="1">
    <source>
        <dbReference type="EMBL" id="GBP14179.1"/>
    </source>
</evidence>
<proteinExistence type="predicted"/>